<dbReference type="Gene3D" id="3.10.105.10">
    <property type="entry name" value="Dipeptide-binding Protein, Domain 3"/>
    <property type="match status" value="1"/>
</dbReference>
<dbReference type="GO" id="GO:0043190">
    <property type="term" value="C:ATP-binding cassette (ABC) transporter complex"/>
    <property type="evidence" value="ECO:0007669"/>
    <property type="project" value="InterPro"/>
</dbReference>
<dbReference type="GO" id="GO:0015675">
    <property type="term" value="P:nickel cation transport"/>
    <property type="evidence" value="ECO:0007669"/>
    <property type="project" value="InterPro"/>
</dbReference>
<evidence type="ECO:0000259" key="6">
    <source>
        <dbReference type="Pfam" id="PF00496"/>
    </source>
</evidence>
<evidence type="ECO:0000256" key="2">
    <source>
        <dbReference type="ARBA" id="ARBA00005695"/>
    </source>
</evidence>
<dbReference type="InterPro" id="IPR000914">
    <property type="entry name" value="SBP_5_dom"/>
</dbReference>
<dbReference type="Gene3D" id="3.40.190.10">
    <property type="entry name" value="Periplasmic binding protein-like II"/>
    <property type="match status" value="1"/>
</dbReference>
<dbReference type="SUPFAM" id="SSF53850">
    <property type="entry name" value="Periplasmic binding protein-like II"/>
    <property type="match status" value="1"/>
</dbReference>
<feature type="domain" description="Solute-binding protein family 5" evidence="6">
    <location>
        <begin position="96"/>
        <end position="470"/>
    </location>
</feature>
<comment type="caution">
    <text evidence="7">The sequence shown here is derived from an EMBL/GenBank/DDBJ whole genome shotgun (WGS) entry which is preliminary data.</text>
</comment>
<dbReference type="Pfam" id="PF00496">
    <property type="entry name" value="SBP_bac_5"/>
    <property type="match status" value="1"/>
</dbReference>
<dbReference type="InterPro" id="IPR039424">
    <property type="entry name" value="SBP_5"/>
</dbReference>
<comment type="similarity">
    <text evidence="2">Belongs to the bacterial solute-binding protein 5 family.</text>
</comment>
<dbReference type="InterPro" id="IPR011980">
    <property type="entry name" value="CntA-like"/>
</dbReference>
<dbReference type="PANTHER" id="PTHR30290">
    <property type="entry name" value="PERIPLASMIC BINDING COMPONENT OF ABC TRANSPORTER"/>
    <property type="match status" value="1"/>
</dbReference>
<dbReference type="CDD" id="cd08489">
    <property type="entry name" value="PBP2_NikA"/>
    <property type="match status" value="1"/>
</dbReference>
<dbReference type="AlphaFoldDB" id="A0A3D9ING4"/>
<dbReference type="PIRSF" id="PIRSF002741">
    <property type="entry name" value="MppA"/>
    <property type="match status" value="1"/>
</dbReference>
<evidence type="ECO:0000313" key="7">
    <source>
        <dbReference type="EMBL" id="RED63265.1"/>
    </source>
</evidence>
<dbReference type="InterPro" id="IPR030678">
    <property type="entry name" value="Peptide/Ni-bd"/>
</dbReference>
<dbReference type="GO" id="GO:0030313">
    <property type="term" value="C:cell envelope"/>
    <property type="evidence" value="ECO:0007669"/>
    <property type="project" value="UniProtKB-SubCell"/>
</dbReference>
<evidence type="ECO:0000256" key="5">
    <source>
        <dbReference type="SAM" id="SignalP"/>
    </source>
</evidence>
<keyword evidence="3" id="KW-0813">Transport</keyword>
<dbReference type="EMBL" id="QRDY01000004">
    <property type="protein sequence ID" value="RED63265.1"/>
    <property type="molecule type" value="Genomic_DNA"/>
</dbReference>
<dbReference type="PANTHER" id="PTHR30290:SF10">
    <property type="entry name" value="PERIPLASMIC OLIGOPEPTIDE-BINDING PROTEIN-RELATED"/>
    <property type="match status" value="1"/>
</dbReference>
<protein>
    <submittedName>
        <fullName evidence="7">Peptide/nickel transport system substrate-binding protein</fullName>
    </submittedName>
</protein>
<reference evidence="7 8" key="1">
    <citation type="submission" date="2018-07" db="EMBL/GenBank/DDBJ databases">
        <title>Genomic Encyclopedia of Type Strains, Phase III (KMG-III): the genomes of soil and plant-associated and newly described type strains.</title>
        <authorList>
            <person name="Whitman W."/>
        </authorList>
    </citation>
    <scope>NUCLEOTIDE SEQUENCE [LARGE SCALE GENOMIC DNA]</scope>
    <source>
        <strain evidence="7 8">CECT 8236</strain>
    </source>
</reference>
<proteinExistence type="inferred from homology"/>
<dbReference type="GO" id="GO:0015833">
    <property type="term" value="P:peptide transport"/>
    <property type="evidence" value="ECO:0007669"/>
    <property type="project" value="TreeGrafter"/>
</dbReference>
<dbReference type="RefSeq" id="WP_245987520.1">
    <property type="nucleotide sequence ID" value="NZ_QRDY01000004.1"/>
</dbReference>
<dbReference type="GO" id="GO:0042597">
    <property type="term" value="C:periplasmic space"/>
    <property type="evidence" value="ECO:0007669"/>
    <property type="project" value="UniProtKB-ARBA"/>
</dbReference>
<keyword evidence="4 5" id="KW-0732">Signal</keyword>
<dbReference type="GO" id="GO:1904680">
    <property type="term" value="F:peptide transmembrane transporter activity"/>
    <property type="evidence" value="ECO:0007669"/>
    <property type="project" value="TreeGrafter"/>
</dbReference>
<name>A0A3D9ING4_9BACL</name>
<evidence type="ECO:0000313" key="8">
    <source>
        <dbReference type="Proteomes" id="UP000256869"/>
    </source>
</evidence>
<evidence type="ECO:0000256" key="3">
    <source>
        <dbReference type="ARBA" id="ARBA00022448"/>
    </source>
</evidence>
<sequence>MKKRSRMFRIQIGWLTAALATIVLLSGCGSNETAANAPSSSLPSQDAKTDVDKQVTVAVAADPALDQLDAGAYKGAIEVHPMVYDSLVEYGEKGSIVPSLAESWDISEDGKTYTFHLRQGVVFSDGTAFNADAVKFSFDRWIGDPANSSLNVSKGLKEIKVIDEATIRFEFGEAYYPLLTELTFARPVRIISPTAVEPAGDPKGKFAKPIGTGAWVVDSYEKDQEAVLVRNPNYWGEAPRLSKIILKVIPDAQARVLALQSGSVDIAGGQSGKIPAENLELLKSDDKLSIQRSAGTSSHFLIYNYDRASLQDVNVRQAINLAIDKKGIVDKLLEGAGSEAHGLFPLTVPYVTESNNEWYGYDEDRARQLLREAGYADSDGDGIMDKDGKPLELSLVLQQTEYPEWKPIAEYVQAQLLKAGIRIRLRMLESNAYYDALWTSREYDLIIYRTYSDAYNPHAFLLSLFHSTGDTPAVAWSDSLLESLIDEAVASTDIRQRQAKYDAWFKRAREQAIYAPLYYPDDIYAVNKRVKNFKLGYASFSPIVWNELDVSK</sequence>
<dbReference type="PROSITE" id="PS51257">
    <property type="entry name" value="PROKAR_LIPOPROTEIN"/>
    <property type="match status" value="1"/>
</dbReference>
<evidence type="ECO:0000256" key="1">
    <source>
        <dbReference type="ARBA" id="ARBA00004196"/>
    </source>
</evidence>
<comment type="subcellular location">
    <subcellularLocation>
        <location evidence="1">Cell envelope</location>
    </subcellularLocation>
</comment>
<feature type="signal peptide" evidence="5">
    <location>
        <begin position="1"/>
        <end position="20"/>
    </location>
</feature>
<evidence type="ECO:0000256" key="4">
    <source>
        <dbReference type="ARBA" id="ARBA00022729"/>
    </source>
</evidence>
<feature type="chain" id="PRO_5038489876" evidence="5">
    <location>
        <begin position="21"/>
        <end position="552"/>
    </location>
</feature>
<accession>A0A3D9ING4</accession>
<dbReference type="GO" id="GO:0020037">
    <property type="term" value="F:heme binding"/>
    <property type="evidence" value="ECO:0007669"/>
    <property type="project" value="InterPro"/>
</dbReference>
<keyword evidence="8" id="KW-1185">Reference proteome</keyword>
<dbReference type="GO" id="GO:0016151">
    <property type="term" value="F:nickel cation binding"/>
    <property type="evidence" value="ECO:0007669"/>
    <property type="project" value="InterPro"/>
</dbReference>
<organism evidence="7 8">
    <name type="scientific">Cohnella lupini</name>
    <dbReference type="NCBI Taxonomy" id="1294267"/>
    <lineage>
        <taxon>Bacteria</taxon>
        <taxon>Bacillati</taxon>
        <taxon>Bacillota</taxon>
        <taxon>Bacilli</taxon>
        <taxon>Bacillales</taxon>
        <taxon>Paenibacillaceae</taxon>
        <taxon>Cohnella</taxon>
    </lineage>
</organism>
<gene>
    <name evidence="7" type="ORF">DFP95_104259</name>
</gene>
<dbReference type="Proteomes" id="UP000256869">
    <property type="component" value="Unassembled WGS sequence"/>
</dbReference>